<dbReference type="EMBL" id="JAHRIQ010001162">
    <property type="protein sequence ID" value="MEQ2221266.1"/>
    <property type="molecule type" value="Genomic_DNA"/>
</dbReference>
<accession>A0ABV0SLE8</accession>
<sequence>MKLGTPAPSKQQQPFSTVLPPSLCVLLVLCRVVLCFQKHFHFYIFILLCSKSSGLGSSKLNTFSPQVSKDISRACLIDDNIFKFTPILSIHMVFNFLTFASL</sequence>
<organism evidence="2 3">
    <name type="scientific">Ilyodon furcidens</name>
    <name type="common">goldbreast splitfin</name>
    <dbReference type="NCBI Taxonomy" id="33524"/>
    <lineage>
        <taxon>Eukaryota</taxon>
        <taxon>Metazoa</taxon>
        <taxon>Chordata</taxon>
        <taxon>Craniata</taxon>
        <taxon>Vertebrata</taxon>
        <taxon>Euteleostomi</taxon>
        <taxon>Actinopterygii</taxon>
        <taxon>Neopterygii</taxon>
        <taxon>Teleostei</taxon>
        <taxon>Neoteleostei</taxon>
        <taxon>Acanthomorphata</taxon>
        <taxon>Ovalentaria</taxon>
        <taxon>Atherinomorphae</taxon>
        <taxon>Cyprinodontiformes</taxon>
        <taxon>Goodeidae</taxon>
        <taxon>Ilyodon</taxon>
    </lineage>
</organism>
<keyword evidence="1" id="KW-1133">Transmembrane helix</keyword>
<dbReference type="Proteomes" id="UP001482620">
    <property type="component" value="Unassembled WGS sequence"/>
</dbReference>
<keyword evidence="1" id="KW-0472">Membrane</keyword>
<keyword evidence="3" id="KW-1185">Reference proteome</keyword>
<evidence type="ECO:0000256" key="1">
    <source>
        <dbReference type="SAM" id="Phobius"/>
    </source>
</evidence>
<evidence type="ECO:0000313" key="2">
    <source>
        <dbReference type="EMBL" id="MEQ2221266.1"/>
    </source>
</evidence>
<proteinExistence type="predicted"/>
<comment type="caution">
    <text evidence="2">The sequence shown here is derived from an EMBL/GenBank/DDBJ whole genome shotgun (WGS) entry which is preliminary data.</text>
</comment>
<reference evidence="2 3" key="1">
    <citation type="submission" date="2021-06" db="EMBL/GenBank/DDBJ databases">
        <authorList>
            <person name="Palmer J.M."/>
        </authorList>
    </citation>
    <scope>NUCLEOTIDE SEQUENCE [LARGE SCALE GENOMIC DNA]</scope>
    <source>
        <strain evidence="3">if_2019</strain>
        <tissue evidence="2">Muscle</tissue>
    </source>
</reference>
<feature type="transmembrane region" description="Helical" evidence="1">
    <location>
        <begin position="18"/>
        <end position="36"/>
    </location>
</feature>
<keyword evidence="1" id="KW-0812">Transmembrane</keyword>
<evidence type="ECO:0000313" key="3">
    <source>
        <dbReference type="Proteomes" id="UP001482620"/>
    </source>
</evidence>
<name>A0ABV0SLE8_9TELE</name>
<protein>
    <submittedName>
        <fullName evidence="2">Uncharacterized protein</fullName>
    </submittedName>
</protein>
<gene>
    <name evidence="2" type="ORF">ILYODFUR_013995</name>
</gene>